<keyword evidence="2" id="KW-0812">Transmembrane</keyword>
<dbReference type="PROSITE" id="PS50011">
    <property type="entry name" value="PROTEIN_KINASE_DOM"/>
    <property type="match status" value="1"/>
</dbReference>
<dbReference type="AlphaFoldDB" id="A0A1S1QPE7"/>
<feature type="region of interest" description="Disordered" evidence="1">
    <location>
        <begin position="446"/>
        <end position="476"/>
    </location>
</feature>
<name>A0A1S1QPE7_9ACTN</name>
<evidence type="ECO:0000313" key="5">
    <source>
        <dbReference type="Proteomes" id="UP000179627"/>
    </source>
</evidence>
<dbReference type="InterPro" id="IPR011009">
    <property type="entry name" value="Kinase-like_dom_sf"/>
</dbReference>
<comment type="caution">
    <text evidence="4">The sequence shown here is derived from an EMBL/GenBank/DDBJ whole genome shotgun (WGS) entry which is preliminary data.</text>
</comment>
<sequence>MRHRHYDAGAGEVWSGRAERLGTDVTVRYVRLPADPLLRAEAVDETRRQLDVRHPHLAAVTGAIPTPDGLAVVSEPVEETISLSRLLAARGRLDPGEVVTIGLPVAQALAVAHEAGLVHGELTALDILLEANGRPLLTGTGIAGLTSPGLSAADDVRDLADLLLGAMRQATGPDAAAVAVAVALALVDDPRRRPSAAELAAGLARSTTPLPVRMTAVPADAPVIDVEPLPDDGWGEPAGASAGHGEAEQRDDPWATGPEWQSGRIPEAVTGDADMGGDLSGGEPAGLDPAWDDPGDAGGPARQTGAGEPQVEAAHEGDSDDIGAGGGWPHDGRTAPSDPSQLVGALPPTGRERRPRPPRSGGRAGRSAAGRDGRPAASGRRGAPGGAGHVRARGGGRDGGAGRDGGRSGAGRRAAGTARSRLLLPVVGCVGLVAVVIAAVLMSGGGPEGSEGRPAATTAGGGSQGNPSATPVNGRSPEQAWRAVLDELNGARSTAFERADPATLAGADAPGSPALSHDEGLIGEMRERGVHATPVRVQIVDLVIRSESADEVVLRVTESIEPYDFVDASGAVQASEPRVPPSTRDLTLRRTEGGWRLASSASVAPG</sequence>
<evidence type="ECO:0000313" key="4">
    <source>
        <dbReference type="EMBL" id="OHV35125.1"/>
    </source>
</evidence>
<keyword evidence="2" id="KW-0472">Membrane</keyword>
<dbReference type="SUPFAM" id="SSF54427">
    <property type="entry name" value="NTF2-like"/>
    <property type="match status" value="1"/>
</dbReference>
<keyword evidence="2" id="KW-1133">Transmembrane helix</keyword>
<dbReference type="Proteomes" id="UP000179627">
    <property type="component" value="Unassembled WGS sequence"/>
</dbReference>
<dbReference type="InterPro" id="IPR000719">
    <property type="entry name" value="Prot_kinase_dom"/>
</dbReference>
<feature type="transmembrane region" description="Helical" evidence="2">
    <location>
        <begin position="422"/>
        <end position="442"/>
    </location>
</feature>
<dbReference type="Pfam" id="PF07714">
    <property type="entry name" value="PK_Tyr_Ser-Thr"/>
    <property type="match status" value="1"/>
</dbReference>
<evidence type="ECO:0000259" key="3">
    <source>
        <dbReference type="PROSITE" id="PS50011"/>
    </source>
</evidence>
<accession>A0A1S1QPE7</accession>
<evidence type="ECO:0000256" key="2">
    <source>
        <dbReference type="SAM" id="Phobius"/>
    </source>
</evidence>
<gene>
    <name evidence="4" type="ORF">CC117_20005</name>
</gene>
<keyword evidence="5" id="KW-1185">Reference proteome</keyword>
<feature type="region of interest" description="Disordered" evidence="1">
    <location>
        <begin position="572"/>
        <end position="591"/>
    </location>
</feature>
<feature type="compositionally biased region" description="Low complexity" evidence="1">
    <location>
        <begin position="359"/>
        <end position="368"/>
    </location>
</feature>
<proteinExistence type="predicted"/>
<protein>
    <recommendedName>
        <fullName evidence="3">Protein kinase domain-containing protein</fullName>
    </recommendedName>
</protein>
<feature type="domain" description="Protein kinase" evidence="3">
    <location>
        <begin position="1"/>
        <end position="255"/>
    </location>
</feature>
<feature type="region of interest" description="Disordered" evidence="1">
    <location>
        <begin position="224"/>
        <end position="416"/>
    </location>
</feature>
<dbReference type="InterPro" id="IPR032710">
    <property type="entry name" value="NTF2-like_dom_sf"/>
</dbReference>
<dbReference type="SUPFAM" id="SSF56112">
    <property type="entry name" value="Protein kinase-like (PK-like)"/>
    <property type="match status" value="1"/>
</dbReference>
<organism evidence="4 5">
    <name type="scientific">Parafrankia colletiae</name>
    <dbReference type="NCBI Taxonomy" id="573497"/>
    <lineage>
        <taxon>Bacteria</taxon>
        <taxon>Bacillati</taxon>
        <taxon>Actinomycetota</taxon>
        <taxon>Actinomycetes</taxon>
        <taxon>Frankiales</taxon>
        <taxon>Frankiaceae</taxon>
        <taxon>Parafrankia</taxon>
    </lineage>
</organism>
<dbReference type="InterPro" id="IPR001245">
    <property type="entry name" value="Ser-Thr/Tyr_kinase_cat_dom"/>
</dbReference>
<evidence type="ECO:0000256" key="1">
    <source>
        <dbReference type="SAM" id="MobiDB-lite"/>
    </source>
</evidence>
<dbReference type="GO" id="GO:0004672">
    <property type="term" value="F:protein kinase activity"/>
    <property type="evidence" value="ECO:0007669"/>
    <property type="project" value="InterPro"/>
</dbReference>
<dbReference type="Gene3D" id="1.10.510.10">
    <property type="entry name" value="Transferase(Phosphotransferase) domain 1"/>
    <property type="match status" value="1"/>
</dbReference>
<dbReference type="GO" id="GO:0005524">
    <property type="term" value="F:ATP binding"/>
    <property type="evidence" value="ECO:0007669"/>
    <property type="project" value="InterPro"/>
</dbReference>
<dbReference type="EMBL" id="MBLM01000123">
    <property type="protein sequence ID" value="OHV35125.1"/>
    <property type="molecule type" value="Genomic_DNA"/>
</dbReference>
<reference evidence="5" key="1">
    <citation type="submission" date="2016-07" db="EMBL/GenBank/DDBJ databases">
        <title>Sequence Frankia sp. strain CcI1.17.</title>
        <authorList>
            <person name="Ghodhbane-Gtari F."/>
            <person name="Swanson E."/>
            <person name="Gueddou A."/>
            <person name="Morris K."/>
            <person name="Hezbri K."/>
            <person name="Ktari A."/>
            <person name="Nouioui I."/>
            <person name="Abebe-Akele F."/>
            <person name="Simpson S."/>
            <person name="Thomas K."/>
            <person name="Gtari M."/>
            <person name="Tisa L.S."/>
            <person name="Hurst S."/>
        </authorList>
    </citation>
    <scope>NUCLEOTIDE SEQUENCE [LARGE SCALE GENOMIC DNA]</scope>
    <source>
        <strain evidence="5">Cc1.17</strain>
    </source>
</reference>